<dbReference type="RefSeq" id="WP_014809646.1">
    <property type="nucleotide sequence ID" value="NC_018025.1"/>
</dbReference>
<organism evidence="2 3">
    <name type="scientific">Desulfomonile tiedjei (strain ATCC 49306 / DSM 6799 / DCB-1)</name>
    <dbReference type="NCBI Taxonomy" id="706587"/>
    <lineage>
        <taxon>Bacteria</taxon>
        <taxon>Pseudomonadati</taxon>
        <taxon>Thermodesulfobacteriota</taxon>
        <taxon>Desulfomonilia</taxon>
        <taxon>Desulfomonilales</taxon>
        <taxon>Desulfomonilaceae</taxon>
        <taxon>Desulfomonile</taxon>
    </lineage>
</organism>
<dbReference type="InterPro" id="IPR006675">
    <property type="entry name" value="HDIG_dom"/>
</dbReference>
<dbReference type="AlphaFoldDB" id="I4C4K9"/>
<dbReference type="Gene3D" id="3.90.550.10">
    <property type="entry name" value="Spore Coat Polysaccharide Biosynthesis Protein SpsA, Chain A"/>
    <property type="match status" value="1"/>
</dbReference>
<dbReference type="eggNOG" id="COG1418">
    <property type="taxonomic scope" value="Bacteria"/>
</dbReference>
<keyword evidence="3" id="KW-1185">Reference proteome</keyword>
<proteinExistence type="predicted"/>
<dbReference type="EMBL" id="CP003360">
    <property type="protein sequence ID" value="AFM24500.1"/>
    <property type="molecule type" value="Genomic_DNA"/>
</dbReference>
<dbReference type="PROSITE" id="PS51831">
    <property type="entry name" value="HD"/>
    <property type="match status" value="1"/>
</dbReference>
<dbReference type="PANTHER" id="PTHR43777">
    <property type="entry name" value="MOLYBDENUM COFACTOR CYTIDYLYLTRANSFERASE"/>
    <property type="match status" value="1"/>
</dbReference>
<dbReference type="InterPro" id="IPR025877">
    <property type="entry name" value="MobA-like_NTP_Trfase"/>
</dbReference>
<dbReference type="CDD" id="cd00077">
    <property type="entry name" value="HDc"/>
    <property type="match status" value="1"/>
</dbReference>
<dbReference type="SUPFAM" id="SSF109604">
    <property type="entry name" value="HD-domain/PDEase-like"/>
    <property type="match status" value="1"/>
</dbReference>
<dbReference type="GO" id="GO:0016779">
    <property type="term" value="F:nucleotidyltransferase activity"/>
    <property type="evidence" value="ECO:0007669"/>
    <property type="project" value="UniProtKB-ARBA"/>
</dbReference>
<dbReference type="eggNOG" id="COG2068">
    <property type="taxonomic scope" value="Bacteria"/>
</dbReference>
<gene>
    <name evidence="2" type="ordered locus">Desti_1792</name>
</gene>
<dbReference type="NCBIfam" id="NF045665">
    <property type="entry name" value="NTPtran_DVU1551"/>
    <property type="match status" value="1"/>
</dbReference>
<dbReference type="SUPFAM" id="SSF53448">
    <property type="entry name" value="Nucleotide-diphospho-sugar transferases"/>
    <property type="match status" value="1"/>
</dbReference>
<dbReference type="InterPro" id="IPR054703">
    <property type="entry name" value="Mop-rel"/>
</dbReference>
<name>I4C4K9_DESTA</name>
<dbReference type="OrthoDB" id="9779263at2"/>
<dbReference type="PANTHER" id="PTHR43777:SF1">
    <property type="entry name" value="MOLYBDENUM COFACTOR CYTIDYLYLTRANSFERASE"/>
    <property type="match status" value="1"/>
</dbReference>
<feature type="domain" description="HD" evidence="1">
    <location>
        <begin position="224"/>
        <end position="319"/>
    </location>
</feature>
<accession>I4C4K9</accession>
<dbReference type="STRING" id="706587.Desti_1792"/>
<evidence type="ECO:0000313" key="3">
    <source>
        <dbReference type="Proteomes" id="UP000006055"/>
    </source>
</evidence>
<evidence type="ECO:0000313" key="2">
    <source>
        <dbReference type="EMBL" id="AFM24500.1"/>
    </source>
</evidence>
<dbReference type="Pfam" id="PF01966">
    <property type="entry name" value="HD"/>
    <property type="match status" value="1"/>
</dbReference>
<dbReference type="KEGG" id="dti:Desti_1792"/>
<dbReference type="InterPro" id="IPR029044">
    <property type="entry name" value="Nucleotide-diphossugar_trans"/>
</dbReference>
<dbReference type="InterPro" id="IPR006674">
    <property type="entry name" value="HD_domain"/>
</dbReference>
<reference evidence="3" key="1">
    <citation type="submission" date="2012-06" db="EMBL/GenBank/DDBJ databases">
        <title>Complete sequence of chromosome of Desulfomonile tiedjei DSM 6799.</title>
        <authorList>
            <person name="Lucas S."/>
            <person name="Copeland A."/>
            <person name="Lapidus A."/>
            <person name="Glavina del Rio T."/>
            <person name="Dalin E."/>
            <person name="Tice H."/>
            <person name="Bruce D."/>
            <person name="Goodwin L."/>
            <person name="Pitluck S."/>
            <person name="Peters L."/>
            <person name="Ovchinnikova G."/>
            <person name="Zeytun A."/>
            <person name="Lu M."/>
            <person name="Kyrpides N."/>
            <person name="Mavromatis K."/>
            <person name="Ivanova N."/>
            <person name="Brettin T."/>
            <person name="Detter J.C."/>
            <person name="Han C."/>
            <person name="Larimer F."/>
            <person name="Land M."/>
            <person name="Hauser L."/>
            <person name="Markowitz V."/>
            <person name="Cheng J.-F."/>
            <person name="Hugenholtz P."/>
            <person name="Woyke T."/>
            <person name="Wu D."/>
            <person name="Spring S."/>
            <person name="Schroeder M."/>
            <person name="Brambilla E."/>
            <person name="Klenk H.-P."/>
            <person name="Eisen J.A."/>
        </authorList>
    </citation>
    <scope>NUCLEOTIDE SEQUENCE [LARGE SCALE GENOMIC DNA]</scope>
    <source>
        <strain evidence="3">ATCC 49306 / DSM 6799 / DCB-1</strain>
    </source>
</reference>
<evidence type="ECO:0000259" key="1">
    <source>
        <dbReference type="PROSITE" id="PS51831"/>
    </source>
</evidence>
<dbReference type="HOGENOM" id="CLU_040526_0_0_7"/>
<dbReference type="Gene3D" id="1.10.3210.10">
    <property type="entry name" value="Hypothetical protein af1432"/>
    <property type="match status" value="1"/>
</dbReference>
<dbReference type="InterPro" id="IPR003607">
    <property type="entry name" value="HD/PDEase_dom"/>
</dbReference>
<sequence>MTQPDDIAALVLAAGLSSRMKRFKPLLPLGPTTVVERCVKLFRDAGICDIRVVVGHRADDLIPHLERLGVRWIVNNRFQEGMFSSVQAGAHDLESSRKAFFMLPVDIPLIRKTTVLDLLQAFRTEEGDVWHPTFMGRRGHPPLISTKFRSALLVWGGEGGLRAFLAEQHPRTVDVEVADEHILIDMDSPEHYKAALAKLTEYDFPSNSECKVLLTRKIRVDSHTLAHSMKVAQVAVLLARALNERNCSLNMKLIEAAALLHDIAKDRPNHAEEAAKILRELGYDTLGWVVSLHMDVRPTPEEPISPQEIVCLADKIVQDDRIVAVEERFKDKLWEKSHLAAAQDRRLLNILNIKGRIEKTLGTPIENLLSSAPSLVNELIR</sequence>
<dbReference type="SMART" id="SM00471">
    <property type="entry name" value="HDc"/>
    <property type="match status" value="1"/>
</dbReference>
<dbReference type="CDD" id="cd04182">
    <property type="entry name" value="GT_2_like_f"/>
    <property type="match status" value="1"/>
</dbReference>
<dbReference type="Pfam" id="PF12804">
    <property type="entry name" value="NTP_transf_3"/>
    <property type="match status" value="1"/>
</dbReference>
<protein>
    <submittedName>
        <fullName evidence="2">Putative domain HDIG-containing protein</fullName>
    </submittedName>
</protein>
<dbReference type="Proteomes" id="UP000006055">
    <property type="component" value="Chromosome"/>
</dbReference>
<dbReference type="PATRIC" id="fig|706587.4.peg.2055"/>
<dbReference type="NCBIfam" id="TIGR00277">
    <property type="entry name" value="HDIG"/>
    <property type="match status" value="1"/>
</dbReference>